<accession>A0AAX4HLI4</accession>
<evidence type="ECO:0000313" key="2">
    <source>
        <dbReference type="Proteomes" id="UP001324634"/>
    </source>
</evidence>
<dbReference type="PROSITE" id="PS51257">
    <property type="entry name" value="PROKAR_LIPOPROTEIN"/>
    <property type="match status" value="1"/>
</dbReference>
<keyword evidence="2" id="KW-1185">Reference proteome</keyword>
<dbReference type="KEGG" id="psti:SOO65_15465"/>
<organism evidence="1 2">
    <name type="scientific">Peredibacter starrii</name>
    <dbReference type="NCBI Taxonomy" id="28202"/>
    <lineage>
        <taxon>Bacteria</taxon>
        <taxon>Pseudomonadati</taxon>
        <taxon>Bdellovibrionota</taxon>
        <taxon>Bacteriovoracia</taxon>
        <taxon>Bacteriovoracales</taxon>
        <taxon>Bacteriovoracaceae</taxon>
        <taxon>Peredibacter</taxon>
    </lineage>
</organism>
<dbReference type="Gene3D" id="2.160.20.110">
    <property type="match status" value="2"/>
</dbReference>
<proteinExistence type="predicted"/>
<protein>
    <recommendedName>
        <fullName evidence="3">GLUG domain-containing protein</fullName>
    </recommendedName>
</protein>
<dbReference type="Proteomes" id="UP001324634">
    <property type="component" value="Chromosome"/>
</dbReference>
<evidence type="ECO:0008006" key="3">
    <source>
        <dbReference type="Google" id="ProtNLM"/>
    </source>
</evidence>
<reference evidence="1 2" key="1">
    <citation type="submission" date="2023-11" db="EMBL/GenBank/DDBJ databases">
        <title>Peredibacter starrii A3.12.</title>
        <authorList>
            <person name="Mitchell R.J."/>
        </authorList>
    </citation>
    <scope>NUCLEOTIDE SEQUENCE [LARGE SCALE GENOMIC DNA]</scope>
    <source>
        <strain evidence="1 2">A3.12</strain>
    </source>
</reference>
<dbReference type="RefSeq" id="WP_321392186.1">
    <property type="nucleotide sequence ID" value="NZ_CP139487.1"/>
</dbReference>
<gene>
    <name evidence="1" type="ORF">SOO65_15465</name>
</gene>
<name>A0AAX4HLI4_9BACT</name>
<evidence type="ECO:0000313" key="1">
    <source>
        <dbReference type="EMBL" id="WPU64091.1"/>
    </source>
</evidence>
<sequence length="1204" mass="128438">MKQCFILLTLLLTAVACSQKGTEVGLKVSHNFVMGGSNTSAIAGGGLIIWGQSTTGKSFAQLLQDKDELKLSLDNTSWTFYAMAWDGSKDYEGAANSSNNTPFGGIVRCGISQPTILTGEPKSIELSITNPNCSNSVFAGPAGMNGGNLSSVKMQFCSSIVGVTGNTNLCTDTYNDPNKKSYKAPIGSYRFSALTHVNGIDNGSFAGKCVSTTTSLEQQGLPAGGPGLPFRFLLEMFPGSTDCDATIGRRGAEKIIYSNGTAAAPSVATKVYNGLYKTHHYIEITPAQICLGRTGTNLGDHPFAAGTGHPQHPYTICDVPQFYGINFHTQFSSSYKLQANLDFNPFSVGIANTPLPQAPCLELGTNFIPIGYAYATCSGSTIIWDNINTFLGNFFGNGFSLKNLRLRDSDRSHLGLFAHVQGTGIYIGDFSMEKPEIEARFRVGAVAAESTGSSSPADIIYHNIKIKDAEIQGRPEFGDNVGKTDVGGLIGYLHYGTLQQISIVNSKVRGDSSQVGGVVGLLTFADVKKVISEVDVEARSGQSIQDVGGIAGRAENSVFDWVKHEGEIKTDGKQVGGIAGSSNTSSLTNFYTISNINSNSSDLYNYTGGVIGYWTGVGNLSTGYSLANIQTGCSTGCKQGAIVGYAESGTPSVASTVYNLYPSDSGEQATNLSSSFVLRSLGDFRILSSMTALTDTTSDDWKMVNGVYPRFDFEYHPCSSIALPSGTGTTDSPILICNETDYQSYASTGLNIKLMGNIRLRNLGTAPYDIPTFSSKLEGNNKALIGGNVDSAGTTGTAHIGTLTGEIKNLKIYGMRRTNTSANSMASPSAVFVFQNNGKLLNMKVSTIGRFSGYAAGFVGKNAGTIQNVKFDGNVSGSYAISTLVHTNQSTGKIYDSRVGGQLGCYHPSNPLLCDFFAGLAYRNEGEIARTEMNVHFWDNGSFVSNNVSMLVDENVPNAKIIDVVVPNHASFLTRGNGTFYFSRINNGIYQRVINLGKLLAGDLSTSALNGFPGQGNPVLGNNNGIMTDVFRGGISGKLLLENVPYTCANGNTLDIPAWSTLSSWNSYSSGYFSLPITDKKLVVIYKPDSGLPQYQQVTNITGTQLSTVMAACNTSGKVSVVMTSDLFVSPGTTLPEANVILPQHVALTGRYGAGWTSIMWDMNNPDDEQKMLDYHAYKMGLSSTPVPRAVWQLEDEGPRLFED</sequence>
<dbReference type="EMBL" id="CP139487">
    <property type="protein sequence ID" value="WPU64091.1"/>
    <property type="molecule type" value="Genomic_DNA"/>
</dbReference>
<dbReference type="AlphaFoldDB" id="A0AAX4HLI4"/>